<accession>A0A7E4VQJ5</accession>
<dbReference type="AlphaFoldDB" id="A0A7E4VQJ5"/>
<protein>
    <submittedName>
        <fullName evidence="4">Secreted protein</fullName>
    </submittedName>
</protein>
<evidence type="ECO:0000313" key="3">
    <source>
        <dbReference type="Proteomes" id="UP000492821"/>
    </source>
</evidence>
<keyword evidence="2" id="KW-1133">Transmembrane helix</keyword>
<feature type="transmembrane region" description="Helical" evidence="2">
    <location>
        <begin position="12"/>
        <end position="37"/>
    </location>
</feature>
<proteinExistence type="predicted"/>
<name>A0A7E4VQJ5_PANRE</name>
<dbReference type="WBParaSite" id="Pan_g23832.t2">
    <property type="protein sequence ID" value="Pan_g23832.t2"/>
    <property type="gene ID" value="Pan_g23832"/>
</dbReference>
<evidence type="ECO:0000313" key="4">
    <source>
        <dbReference type="WBParaSite" id="Pan_g23832.t2"/>
    </source>
</evidence>
<feature type="compositionally biased region" description="Low complexity" evidence="1">
    <location>
        <begin position="84"/>
        <end position="102"/>
    </location>
</feature>
<organism evidence="3 4">
    <name type="scientific">Panagrellus redivivus</name>
    <name type="common">Microworm</name>
    <dbReference type="NCBI Taxonomy" id="6233"/>
    <lineage>
        <taxon>Eukaryota</taxon>
        <taxon>Metazoa</taxon>
        <taxon>Ecdysozoa</taxon>
        <taxon>Nematoda</taxon>
        <taxon>Chromadorea</taxon>
        <taxon>Rhabditida</taxon>
        <taxon>Tylenchina</taxon>
        <taxon>Panagrolaimomorpha</taxon>
        <taxon>Panagrolaimoidea</taxon>
        <taxon>Panagrolaimidae</taxon>
        <taxon>Panagrellus</taxon>
    </lineage>
</organism>
<reference evidence="3" key="1">
    <citation type="journal article" date="2013" name="Genetics">
        <title>The draft genome and transcriptome of Panagrellus redivivus are shaped by the harsh demands of a free-living lifestyle.</title>
        <authorList>
            <person name="Srinivasan J."/>
            <person name="Dillman A.R."/>
            <person name="Macchietto M.G."/>
            <person name="Heikkinen L."/>
            <person name="Lakso M."/>
            <person name="Fracchia K.M."/>
            <person name="Antoshechkin I."/>
            <person name="Mortazavi A."/>
            <person name="Wong G."/>
            <person name="Sternberg P.W."/>
        </authorList>
    </citation>
    <scope>NUCLEOTIDE SEQUENCE [LARGE SCALE GENOMIC DNA]</scope>
    <source>
        <strain evidence="3">MT8872</strain>
    </source>
</reference>
<sequence length="168" mass="18100">MAYGTHYYNYQIGVIFAILIGALLVLGIVVAGIYFACVVNMRGDKNKAAAPLPRRPDYGQPPYSSLNNPPVVQPERVLGEKNRSSTGYRGTNTSTTPTPYNNAALVQPYNNDLAGSARIRTVQPEYSYQQGPMTWATMSPVHEAPYPMSPAPVPAPAPGGGNYHISSV</sequence>
<keyword evidence="3" id="KW-1185">Reference proteome</keyword>
<feature type="region of interest" description="Disordered" evidence="1">
    <location>
        <begin position="48"/>
        <end position="102"/>
    </location>
</feature>
<dbReference type="Proteomes" id="UP000492821">
    <property type="component" value="Unassembled WGS sequence"/>
</dbReference>
<keyword evidence="2" id="KW-0812">Transmembrane</keyword>
<reference evidence="4" key="2">
    <citation type="submission" date="2020-10" db="UniProtKB">
        <authorList>
            <consortium name="WormBaseParasite"/>
        </authorList>
    </citation>
    <scope>IDENTIFICATION</scope>
</reference>
<evidence type="ECO:0000256" key="1">
    <source>
        <dbReference type="SAM" id="MobiDB-lite"/>
    </source>
</evidence>
<evidence type="ECO:0000256" key="2">
    <source>
        <dbReference type="SAM" id="Phobius"/>
    </source>
</evidence>
<keyword evidence="2" id="KW-0472">Membrane</keyword>